<evidence type="ECO:0000256" key="5">
    <source>
        <dbReference type="ARBA" id="ARBA00023136"/>
    </source>
</evidence>
<evidence type="ECO:0000313" key="9">
    <source>
        <dbReference type="Proteomes" id="UP000250140"/>
    </source>
</evidence>
<protein>
    <submittedName>
        <fullName evidence="8">MFS multidrug transporter-like protein</fullName>
    </submittedName>
</protein>
<organism evidence="8 9">
    <name type="scientific">Glonium stellatum</name>
    <dbReference type="NCBI Taxonomy" id="574774"/>
    <lineage>
        <taxon>Eukaryota</taxon>
        <taxon>Fungi</taxon>
        <taxon>Dikarya</taxon>
        <taxon>Ascomycota</taxon>
        <taxon>Pezizomycotina</taxon>
        <taxon>Dothideomycetes</taxon>
        <taxon>Pleosporomycetidae</taxon>
        <taxon>Gloniales</taxon>
        <taxon>Gloniaceae</taxon>
        <taxon>Glonium</taxon>
    </lineage>
</organism>
<feature type="transmembrane region" description="Helical" evidence="6">
    <location>
        <begin position="76"/>
        <end position="95"/>
    </location>
</feature>
<dbReference type="PROSITE" id="PS50850">
    <property type="entry name" value="MFS"/>
    <property type="match status" value="1"/>
</dbReference>
<keyword evidence="5 6" id="KW-0472">Membrane</keyword>
<dbReference type="PANTHER" id="PTHR23502">
    <property type="entry name" value="MAJOR FACILITATOR SUPERFAMILY"/>
    <property type="match status" value="1"/>
</dbReference>
<feature type="transmembrane region" description="Helical" evidence="6">
    <location>
        <begin position="43"/>
        <end position="64"/>
    </location>
</feature>
<evidence type="ECO:0000256" key="3">
    <source>
        <dbReference type="ARBA" id="ARBA00022692"/>
    </source>
</evidence>
<dbReference type="InterPro" id="IPR036259">
    <property type="entry name" value="MFS_trans_sf"/>
</dbReference>
<dbReference type="SUPFAM" id="SSF103473">
    <property type="entry name" value="MFS general substrate transporter"/>
    <property type="match status" value="1"/>
</dbReference>
<feature type="transmembrane region" description="Helical" evidence="6">
    <location>
        <begin position="414"/>
        <end position="436"/>
    </location>
</feature>
<dbReference type="FunFam" id="1.20.1250.20:FF:000082">
    <property type="entry name" value="MFS multidrug transporter, putative"/>
    <property type="match status" value="1"/>
</dbReference>
<feature type="transmembrane region" description="Helical" evidence="6">
    <location>
        <begin position="199"/>
        <end position="218"/>
    </location>
</feature>
<feature type="transmembrane region" description="Helical" evidence="6">
    <location>
        <begin position="381"/>
        <end position="407"/>
    </location>
</feature>
<dbReference type="Pfam" id="PF07690">
    <property type="entry name" value="MFS_1"/>
    <property type="match status" value="1"/>
</dbReference>
<feature type="transmembrane region" description="Helical" evidence="6">
    <location>
        <begin position="115"/>
        <end position="146"/>
    </location>
</feature>
<keyword evidence="3 6" id="KW-0812">Transmembrane</keyword>
<dbReference type="PANTHER" id="PTHR23502:SF38">
    <property type="entry name" value="POLYAMINE TRANSPORTER 4"/>
    <property type="match status" value="1"/>
</dbReference>
<feature type="transmembrane region" description="Helical" evidence="6">
    <location>
        <begin position="269"/>
        <end position="296"/>
    </location>
</feature>
<dbReference type="Proteomes" id="UP000250140">
    <property type="component" value="Unassembled WGS sequence"/>
</dbReference>
<dbReference type="OrthoDB" id="3936150at2759"/>
<dbReference type="EMBL" id="KV749561">
    <property type="protein sequence ID" value="OCL08894.1"/>
    <property type="molecule type" value="Genomic_DNA"/>
</dbReference>
<keyword evidence="9" id="KW-1185">Reference proteome</keyword>
<sequence length="482" mass="52951">MENSSASTELEKHPRLEAIAPVKDWSGPSDKENPYNWTKAKKIYHTAVPAAFAFVVTTASSIYIPGRELIRQQFHVSLTVALLPYSFYVFGQAWGPVLAAPLSETFGRRGTYIPYLSLFALFTLGAGFSQSITAITVCRFFAGVFGSPVLSVSAGTIADIWMPQDRAIPMAVLVLIPFLGPSFGPLISGYTVPAKGWRWTQWIILFITVAASIFAGGMKETYKKVLLSRRAKQLGAPGPDGIQLSLSQKLNLLLTSTLFRPWNMFFTEIIVGTFAFYIGFNFAIYYSLFAAMPYIFAKVYSFNLGLQGLVFLGLAVGNVLAFTLVLTLSQITYRRTMRAIKTGKAVKPPPEKRLLLALIGSVFVPTGLFWCGWSARSSVHWIVPIAGSAVFAFGNFLVFMSYAIYVIDVYGAGVGASATATVAMVRSLLGAAFPLFTIQMYERLGISWATSLLAFFVLALTPVPWILYRFGPAIRARSRYIS</sequence>
<evidence type="ECO:0000256" key="1">
    <source>
        <dbReference type="ARBA" id="ARBA00004141"/>
    </source>
</evidence>
<dbReference type="CDD" id="cd17323">
    <property type="entry name" value="MFS_Tpo1_MDR_like"/>
    <property type="match status" value="1"/>
</dbReference>
<dbReference type="GO" id="GO:0015606">
    <property type="term" value="F:spermidine transmembrane transporter activity"/>
    <property type="evidence" value="ECO:0007669"/>
    <property type="project" value="TreeGrafter"/>
</dbReference>
<dbReference type="Gene3D" id="1.20.1250.20">
    <property type="entry name" value="MFS general substrate transporter like domains"/>
    <property type="match status" value="1"/>
</dbReference>
<reference evidence="8 9" key="1">
    <citation type="journal article" date="2016" name="Nat. Commun.">
        <title>Ectomycorrhizal ecology is imprinted in the genome of the dominant symbiotic fungus Cenococcum geophilum.</title>
        <authorList>
            <consortium name="DOE Joint Genome Institute"/>
            <person name="Peter M."/>
            <person name="Kohler A."/>
            <person name="Ohm R.A."/>
            <person name="Kuo A."/>
            <person name="Krutzmann J."/>
            <person name="Morin E."/>
            <person name="Arend M."/>
            <person name="Barry K.W."/>
            <person name="Binder M."/>
            <person name="Choi C."/>
            <person name="Clum A."/>
            <person name="Copeland A."/>
            <person name="Grisel N."/>
            <person name="Haridas S."/>
            <person name="Kipfer T."/>
            <person name="LaButti K."/>
            <person name="Lindquist E."/>
            <person name="Lipzen A."/>
            <person name="Maire R."/>
            <person name="Meier B."/>
            <person name="Mihaltcheva S."/>
            <person name="Molinier V."/>
            <person name="Murat C."/>
            <person name="Poggeler S."/>
            <person name="Quandt C.A."/>
            <person name="Sperisen C."/>
            <person name="Tritt A."/>
            <person name="Tisserant E."/>
            <person name="Crous P.W."/>
            <person name="Henrissat B."/>
            <person name="Nehls U."/>
            <person name="Egli S."/>
            <person name="Spatafora J.W."/>
            <person name="Grigoriev I.V."/>
            <person name="Martin F.M."/>
        </authorList>
    </citation>
    <scope>NUCLEOTIDE SEQUENCE [LARGE SCALE GENOMIC DNA]</scope>
    <source>
        <strain evidence="8 9">CBS 207.34</strain>
    </source>
</reference>
<accession>A0A8E2JTF3</accession>
<keyword evidence="4 6" id="KW-1133">Transmembrane helix</keyword>
<evidence type="ECO:0000256" key="4">
    <source>
        <dbReference type="ARBA" id="ARBA00022989"/>
    </source>
</evidence>
<comment type="subcellular location">
    <subcellularLocation>
        <location evidence="1">Membrane</location>
        <topology evidence="1">Multi-pass membrane protein</topology>
    </subcellularLocation>
</comment>
<gene>
    <name evidence="8" type="ORF">AOQ84DRAFT_339657</name>
</gene>
<proteinExistence type="inferred from homology"/>
<evidence type="ECO:0000256" key="6">
    <source>
        <dbReference type="SAM" id="Phobius"/>
    </source>
</evidence>
<dbReference type="InterPro" id="IPR020846">
    <property type="entry name" value="MFS_dom"/>
</dbReference>
<feature type="domain" description="Major facilitator superfamily (MFS) profile" evidence="7">
    <location>
        <begin position="45"/>
        <end position="477"/>
    </location>
</feature>
<dbReference type="AlphaFoldDB" id="A0A8E2JTF3"/>
<evidence type="ECO:0000259" key="7">
    <source>
        <dbReference type="PROSITE" id="PS50850"/>
    </source>
</evidence>
<name>A0A8E2JTF3_9PEZI</name>
<comment type="similarity">
    <text evidence="2">Belongs to the major facilitator superfamily.</text>
</comment>
<evidence type="ECO:0000256" key="2">
    <source>
        <dbReference type="ARBA" id="ARBA00008335"/>
    </source>
</evidence>
<feature type="transmembrane region" description="Helical" evidence="6">
    <location>
        <begin position="308"/>
        <end position="333"/>
    </location>
</feature>
<evidence type="ECO:0000313" key="8">
    <source>
        <dbReference type="EMBL" id="OCL08894.1"/>
    </source>
</evidence>
<feature type="transmembrane region" description="Helical" evidence="6">
    <location>
        <begin position="448"/>
        <end position="468"/>
    </location>
</feature>
<feature type="transmembrane region" description="Helical" evidence="6">
    <location>
        <begin position="354"/>
        <end position="375"/>
    </location>
</feature>
<dbReference type="GO" id="GO:0005886">
    <property type="term" value="C:plasma membrane"/>
    <property type="evidence" value="ECO:0007669"/>
    <property type="project" value="TreeGrafter"/>
</dbReference>
<dbReference type="GO" id="GO:0000297">
    <property type="term" value="F:spermine transmembrane transporter activity"/>
    <property type="evidence" value="ECO:0007669"/>
    <property type="project" value="TreeGrafter"/>
</dbReference>
<dbReference type="InterPro" id="IPR011701">
    <property type="entry name" value="MFS"/>
</dbReference>